<protein>
    <submittedName>
        <fullName evidence="1">(Perigord truffle) hypothetical protein</fullName>
    </submittedName>
</protein>
<sequence>MLIPPEWKRFCMLVRMASKMEGLGGRRGERGIFVMRNSSSMPTVIIEEVLSVWRAFAVWWISE</sequence>
<reference evidence="1 2" key="1">
    <citation type="journal article" date="2010" name="Nature">
        <title>Perigord black truffle genome uncovers evolutionary origins and mechanisms of symbiosis.</title>
        <authorList>
            <person name="Martin F."/>
            <person name="Kohler A."/>
            <person name="Murat C."/>
            <person name="Balestrini R."/>
            <person name="Coutinho P.M."/>
            <person name="Jaillon O."/>
            <person name="Montanini B."/>
            <person name="Morin E."/>
            <person name="Noel B."/>
            <person name="Percudani R."/>
            <person name="Porcel B."/>
            <person name="Rubini A."/>
            <person name="Amicucci A."/>
            <person name="Amselem J."/>
            <person name="Anthouard V."/>
            <person name="Arcioni S."/>
            <person name="Artiguenave F."/>
            <person name="Aury J.M."/>
            <person name="Ballario P."/>
            <person name="Bolchi A."/>
            <person name="Brenna A."/>
            <person name="Brun A."/>
            <person name="Buee M."/>
            <person name="Cantarel B."/>
            <person name="Chevalier G."/>
            <person name="Couloux A."/>
            <person name="Da Silva C."/>
            <person name="Denoeud F."/>
            <person name="Duplessis S."/>
            <person name="Ghignone S."/>
            <person name="Hilselberger B."/>
            <person name="Iotti M."/>
            <person name="Marcais B."/>
            <person name="Mello A."/>
            <person name="Miranda M."/>
            <person name="Pacioni G."/>
            <person name="Quesneville H."/>
            <person name="Riccioni C."/>
            <person name="Ruotolo R."/>
            <person name="Splivallo R."/>
            <person name="Stocchi V."/>
            <person name="Tisserant E."/>
            <person name="Viscomi A.R."/>
            <person name="Zambonelli A."/>
            <person name="Zampieri E."/>
            <person name="Henrissat B."/>
            <person name="Lebrun M.H."/>
            <person name="Paolocci F."/>
            <person name="Bonfante P."/>
            <person name="Ottonello S."/>
            <person name="Wincker P."/>
        </authorList>
    </citation>
    <scope>NUCLEOTIDE SEQUENCE [LARGE SCALE GENOMIC DNA]</scope>
    <source>
        <strain evidence="1 2">Mel28</strain>
    </source>
</reference>
<evidence type="ECO:0000313" key="1">
    <source>
        <dbReference type="EMBL" id="CAZ83352.1"/>
    </source>
</evidence>
<accession>D5GFQ9</accession>
<name>D5GFQ9_TUBMM</name>
<dbReference type="HOGENOM" id="CLU_2887462_0_0_1"/>
<dbReference type="GeneID" id="9188300"/>
<dbReference type="Proteomes" id="UP000006911">
    <property type="component" value="Unassembled WGS sequence"/>
</dbReference>
<dbReference type="AlphaFoldDB" id="D5GFQ9"/>
<dbReference type="RefSeq" id="XP_002839161.1">
    <property type="nucleotide sequence ID" value="XM_002839115.1"/>
</dbReference>
<evidence type="ECO:0000313" key="2">
    <source>
        <dbReference type="Proteomes" id="UP000006911"/>
    </source>
</evidence>
<dbReference type="KEGG" id="tml:GSTUM_00007012001"/>
<dbReference type="EMBL" id="FN430220">
    <property type="protein sequence ID" value="CAZ83352.1"/>
    <property type="molecule type" value="Genomic_DNA"/>
</dbReference>
<keyword evidence="2" id="KW-1185">Reference proteome</keyword>
<organism evidence="1 2">
    <name type="scientific">Tuber melanosporum (strain Mel28)</name>
    <name type="common">Perigord black truffle</name>
    <dbReference type="NCBI Taxonomy" id="656061"/>
    <lineage>
        <taxon>Eukaryota</taxon>
        <taxon>Fungi</taxon>
        <taxon>Dikarya</taxon>
        <taxon>Ascomycota</taxon>
        <taxon>Pezizomycotina</taxon>
        <taxon>Pezizomycetes</taxon>
        <taxon>Pezizales</taxon>
        <taxon>Tuberaceae</taxon>
        <taxon>Tuber</taxon>
    </lineage>
</organism>
<proteinExistence type="predicted"/>
<dbReference type="InParanoid" id="D5GFQ9"/>
<gene>
    <name evidence="1" type="ORF">GSTUM_00007012001</name>
</gene>